<evidence type="ECO:0000313" key="4">
    <source>
        <dbReference type="EMBL" id="WOG93083.1"/>
    </source>
</evidence>
<reference evidence="3" key="1">
    <citation type="journal article" date="2016" name="Nat. Genet.">
        <title>A high-quality carrot genome assembly provides new insights into carotenoid accumulation and asterid genome evolution.</title>
        <authorList>
            <person name="Iorizzo M."/>
            <person name="Ellison S."/>
            <person name="Senalik D."/>
            <person name="Zeng P."/>
            <person name="Satapoomin P."/>
            <person name="Huang J."/>
            <person name="Bowman M."/>
            <person name="Iovene M."/>
            <person name="Sanseverino W."/>
            <person name="Cavagnaro P."/>
            <person name="Yildiz M."/>
            <person name="Macko-Podgorni A."/>
            <person name="Moranska E."/>
            <person name="Grzebelus E."/>
            <person name="Grzebelus D."/>
            <person name="Ashrafi H."/>
            <person name="Zheng Z."/>
            <person name="Cheng S."/>
            <person name="Spooner D."/>
            <person name="Van Deynze A."/>
            <person name="Simon P."/>
        </authorList>
    </citation>
    <scope>NUCLEOTIDE SEQUENCE [LARGE SCALE GENOMIC DNA]</scope>
    <source>
        <tissue evidence="3">Leaf</tissue>
    </source>
</reference>
<proteinExistence type="predicted"/>
<evidence type="ECO:0000313" key="3">
    <source>
        <dbReference type="EMBL" id="KZN02135.1"/>
    </source>
</evidence>
<dbReference type="InterPro" id="IPR029058">
    <property type="entry name" value="AB_hydrolase_fold"/>
</dbReference>
<name>A0A161WTU8_DAUCS</name>
<accession>A0A161WTU8</accession>
<dbReference type="ESTHER" id="daucs-a0a161wtu8">
    <property type="family name" value="Triacylglycerol-lipase-OBL1-like"/>
</dbReference>
<dbReference type="CDD" id="cd00519">
    <property type="entry name" value="Lipase_3"/>
    <property type="match status" value="1"/>
</dbReference>
<sequence length="469" mass="53386">MARSCSKEFASNYMLLNSENLGFIDLFYIIFSKDLKDRKFIDCSEGSGEESSSHRWIIFASIVAQKLLFLLAKPLARFGSGVEYWLNLFSSNGGFLGLVKNFLRGKVVEPNKESVSFLSILGYTDKRVDLDKNMKPGDWRYLSALSIMAAKVSYENKANIETVVRDHWKMELLGSFNFWNDYQEKATTQAFVCRDTRAEEELIVVSFRGTEVFDADSWSSDVDLSWYELRCGVGKVHGGFLKALGLQKSLGFPKEIEQVDDRPVAYYFIRNMLRELLAANKNAKFIVTGHSLGGALAILFPAVLAFHKEDLLLERLQGIYTFGQPRVGDAKFGEFMEEQLKNYSIRYIRTVYCNDIVPRLPFDDNSFMFKHFGECLYFNSFYQGQIVAEEPNKNYFSLLDAIPKRVNAIWELARGFIIPYTRGADYKEGALLRVIRLIGVLVPGISAHFPQNYVSASRLVSSGVLPTRD</sequence>
<dbReference type="PANTHER" id="PTHR46086:SF17">
    <property type="entry name" value="ALPHA_BETA-HYDROLASES SUPERFAMILY PROTEIN"/>
    <property type="match status" value="1"/>
</dbReference>
<dbReference type="OMA" id="CWNEFSG"/>
<keyword evidence="1" id="KW-0378">Hydrolase</keyword>
<reference evidence="4" key="2">
    <citation type="submission" date="2022-03" db="EMBL/GenBank/DDBJ databases">
        <title>Draft title - Genomic analysis of global carrot germplasm unveils the trajectory of domestication and the origin of high carotenoid orange carrot.</title>
        <authorList>
            <person name="Iorizzo M."/>
            <person name="Ellison S."/>
            <person name="Senalik D."/>
            <person name="Macko-Podgorni A."/>
            <person name="Grzebelus D."/>
            <person name="Bostan H."/>
            <person name="Rolling W."/>
            <person name="Curaba J."/>
            <person name="Simon P."/>
        </authorList>
    </citation>
    <scope>NUCLEOTIDE SEQUENCE</scope>
    <source>
        <tissue evidence="4">Leaf</tissue>
    </source>
</reference>
<evidence type="ECO:0000256" key="1">
    <source>
        <dbReference type="ARBA" id="ARBA00022801"/>
    </source>
</evidence>
<organism evidence="3">
    <name type="scientific">Daucus carota subsp. sativus</name>
    <name type="common">Carrot</name>
    <dbReference type="NCBI Taxonomy" id="79200"/>
    <lineage>
        <taxon>Eukaryota</taxon>
        <taxon>Viridiplantae</taxon>
        <taxon>Streptophyta</taxon>
        <taxon>Embryophyta</taxon>
        <taxon>Tracheophyta</taxon>
        <taxon>Spermatophyta</taxon>
        <taxon>Magnoliopsida</taxon>
        <taxon>eudicotyledons</taxon>
        <taxon>Gunneridae</taxon>
        <taxon>Pentapetalae</taxon>
        <taxon>asterids</taxon>
        <taxon>campanulids</taxon>
        <taxon>Apiales</taxon>
        <taxon>Apiaceae</taxon>
        <taxon>Apioideae</taxon>
        <taxon>Scandiceae</taxon>
        <taxon>Daucinae</taxon>
        <taxon>Daucus</taxon>
        <taxon>Daucus sect. Daucus</taxon>
    </lineage>
</organism>
<feature type="domain" description="Fungal lipase-type" evidence="2">
    <location>
        <begin position="204"/>
        <end position="363"/>
    </location>
</feature>
<dbReference type="SUPFAM" id="SSF53474">
    <property type="entry name" value="alpha/beta-Hydrolases"/>
    <property type="match status" value="1"/>
</dbReference>
<evidence type="ECO:0000313" key="5">
    <source>
        <dbReference type="Proteomes" id="UP000077755"/>
    </source>
</evidence>
<dbReference type="Gramene" id="KZN02135">
    <property type="protein sequence ID" value="KZN02135"/>
    <property type="gene ID" value="DCAR_010889"/>
</dbReference>
<dbReference type="AlphaFoldDB" id="A0A161WTU8"/>
<keyword evidence="5" id="KW-1185">Reference proteome</keyword>
<dbReference type="Pfam" id="PF01764">
    <property type="entry name" value="Lipase_3"/>
    <property type="match status" value="1"/>
</dbReference>
<dbReference type="KEGG" id="dcr:108214087"/>
<dbReference type="EMBL" id="CP093345">
    <property type="protein sequence ID" value="WOG93083.1"/>
    <property type="molecule type" value="Genomic_DNA"/>
</dbReference>
<dbReference type="OrthoDB" id="438440at2759"/>
<gene>
    <name evidence="3" type="ORF">DCAR_010889</name>
    <name evidence="4" type="ORF">DCAR_0312364</name>
</gene>
<dbReference type="GO" id="GO:0004806">
    <property type="term" value="F:triacylglycerol lipase activity"/>
    <property type="evidence" value="ECO:0007669"/>
    <property type="project" value="InterPro"/>
</dbReference>
<dbReference type="GO" id="GO:0006629">
    <property type="term" value="P:lipid metabolic process"/>
    <property type="evidence" value="ECO:0007669"/>
    <property type="project" value="InterPro"/>
</dbReference>
<dbReference type="PANTHER" id="PTHR46086">
    <property type="entry name" value="ALPHA/BETA-HYDROLASES SUPERFAMILY PROTEIN"/>
    <property type="match status" value="1"/>
</dbReference>
<dbReference type="Proteomes" id="UP000077755">
    <property type="component" value="Chromosome 3"/>
</dbReference>
<protein>
    <recommendedName>
        <fullName evidence="2">Fungal lipase-type domain-containing protein</fullName>
    </recommendedName>
</protein>
<dbReference type="Gene3D" id="3.40.50.1820">
    <property type="entry name" value="alpha/beta hydrolase"/>
    <property type="match status" value="1"/>
</dbReference>
<dbReference type="EMBL" id="LNRQ01000003">
    <property type="protein sequence ID" value="KZN02135.1"/>
    <property type="molecule type" value="Genomic_DNA"/>
</dbReference>
<dbReference type="InterPro" id="IPR044819">
    <property type="entry name" value="OBL-like"/>
</dbReference>
<dbReference type="InterPro" id="IPR002921">
    <property type="entry name" value="Fungal_lipase-type"/>
</dbReference>
<evidence type="ECO:0000259" key="2">
    <source>
        <dbReference type="Pfam" id="PF01764"/>
    </source>
</evidence>